<reference evidence="9" key="1">
    <citation type="journal article" date="2020" name="Stud. Mycol.">
        <title>101 Dothideomycetes genomes: A test case for predicting lifestyles and emergence of pathogens.</title>
        <authorList>
            <person name="Haridas S."/>
            <person name="Albert R."/>
            <person name="Binder M."/>
            <person name="Bloem J."/>
            <person name="LaButti K."/>
            <person name="Salamov A."/>
            <person name="Andreopoulos B."/>
            <person name="Baker S."/>
            <person name="Barry K."/>
            <person name="Bills G."/>
            <person name="Bluhm B."/>
            <person name="Cannon C."/>
            <person name="Castanera R."/>
            <person name="Culley D."/>
            <person name="Daum C."/>
            <person name="Ezra D."/>
            <person name="Gonzalez J."/>
            <person name="Henrissat B."/>
            <person name="Kuo A."/>
            <person name="Liang C."/>
            <person name="Lipzen A."/>
            <person name="Lutzoni F."/>
            <person name="Magnuson J."/>
            <person name="Mondo S."/>
            <person name="Nolan M."/>
            <person name="Ohm R."/>
            <person name="Pangilinan J."/>
            <person name="Park H.-J."/>
            <person name="Ramirez L."/>
            <person name="Alfaro M."/>
            <person name="Sun H."/>
            <person name="Tritt A."/>
            <person name="Yoshinaga Y."/>
            <person name="Zwiers L.-H."/>
            <person name="Turgeon B."/>
            <person name="Goodwin S."/>
            <person name="Spatafora J."/>
            <person name="Crous P."/>
            <person name="Grigoriev I."/>
        </authorList>
    </citation>
    <scope>NUCLEOTIDE SEQUENCE [LARGE SCALE GENOMIC DNA]</scope>
    <source>
        <strain evidence="9">CBS 304.66</strain>
    </source>
</reference>
<dbReference type="PANTHER" id="PTHR24304:SF2">
    <property type="entry name" value="24-HYDROXYCHOLESTEROL 7-ALPHA-HYDROXYLASE"/>
    <property type="match status" value="1"/>
</dbReference>
<comment type="caution">
    <text evidence="8">The sequence shown here is derived from an EMBL/GenBank/DDBJ whole genome shotgun (WGS) entry which is preliminary data.</text>
</comment>
<evidence type="ECO:0000256" key="4">
    <source>
        <dbReference type="ARBA" id="ARBA00022723"/>
    </source>
</evidence>
<feature type="transmembrane region" description="Helical" evidence="7">
    <location>
        <begin position="299"/>
        <end position="326"/>
    </location>
</feature>
<dbReference type="OrthoDB" id="3740827at2759"/>
<dbReference type="GO" id="GO:0016705">
    <property type="term" value="F:oxidoreductase activity, acting on paired donors, with incorporation or reduction of molecular oxygen"/>
    <property type="evidence" value="ECO:0007669"/>
    <property type="project" value="InterPro"/>
</dbReference>
<gene>
    <name evidence="8" type="ORF">CC78DRAFT_410413</name>
</gene>
<comment type="similarity">
    <text evidence="2">Belongs to the cytochrome P450 family.</text>
</comment>
<dbReference type="InterPro" id="IPR001128">
    <property type="entry name" value="Cyt_P450"/>
</dbReference>
<dbReference type="Pfam" id="PF00067">
    <property type="entry name" value="p450"/>
    <property type="match status" value="1"/>
</dbReference>
<dbReference type="SUPFAM" id="SSF48264">
    <property type="entry name" value="Cytochrome P450"/>
    <property type="match status" value="1"/>
</dbReference>
<dbReference type="Proteomes" id="UP000800093">
    <property type="component" value="Unassembled WGS sequence"/>
</dbReference>
<dbReference type="GO" id="GO:0005506">
    <property type="term" value="F:iron ion binding"/>
    <property type="evidence" value="ECO:0007669"/>
    <property type="project" value="InterPro"/>
</dbReference>
<evidence type="ECO:0000256" key="3">
    <source>
        <dbReference type="ARBA" id="ARBA00022617"/>
    </source>
</evidence>
<keyword evidence="7" id="KW-0472">Membrane</keyword>
<keyword evidence="3 6" id="KW-0349">Heme</keyword>
<keyword evidence="5 6" id="KW-0408">Iron</keyword>
<evidence type="ECO:0000256" key="1">
    <source>
        <dbReference type="ARBA" id="ARBA00001971"/>
    </source>
</evidence>
<dbReference type="AlphaFoldDB" id="A0A9P4N6I5"/>
<dbReference type="Gene3D" id="1.10.630.10">
    <property type="entry name" value="Cytochrome P450"/>
    <property type="match status" value="1"/>
</dbReference>
<evidence type="ECO:0000256" key="6">
    <source>
        <dbReference type="PIRSR" id="PIRSR602403-1"/>
    </source>
</evidence>
<accession>A0A9P4N6I5</accession>
<evidence type="ECO:0000313" key="8">
    <source>
        <dbReference type="EMBL" id="KAF2260651.1"/>
    </source>
</evidence>
<feature type="non-terminal residue" evidence="8">
    <location>
        <position position="1"/>
    </location>
</feature>
<evidence type="ECO:0000256" key="2">
    <source>
        <dbReference type="ARBA" id="ARBA00010617"/>
    </source>
</evidence>
<sequence length="505" mass="57068">FASLSISFLSWRVWRFNITPALYPDRVKELPYWIPILGHTLSFFLNAPAVVDAGIRMTRHSQEPFTIQLLGVKNYFITSPPDITAAFRNLTTLSFHRFLDFFVCCFGVLKSDVSALNNVMIHLDRSKPETIAYPASGLNMKDFIHWIYKRQLAVDKTEELWDIFFPAVMETSSWPNLCARKDAVATANSVGLPLRGLLESTLTIPITKMLFGTKLLVIQPNLPTHIQGFIDGLWTLVYQYPKWIIPGVARDHEASMLALEQFMDEELAIHENGASDASWLVRTLVQGQTAGGLERRSNAALLSVIFLAALANVHATSYWLLCYILFDTSLKTAIQKEIAPAFNNGVMDATFVTENCPLLDASFREVLRLHITSNTVRYIEAPTRVQDKLLEPGNQIMIPLRQLGHSENIWGANHDTFDPMRFVRNKTLASHTAYRPFGGGAWLCPGKKYAARQVLNYVAYLLYIYEIEVPLLRGKSQLFPRTKHETLAFGVSVPKTGMDPIVKMR</sequence>
<keyword evidence="9" id="KW-1185">Reference proteome</keyword>
<protein>
    <submittedName>
        <fullName evidence="8">Cytochrome P450</fullName>
    </submittedName>
</protein>
<dbReference type="GO" id="GO:0020037">
    <property type="term" value="F:heme binding"/>
    <property type="evidence" value="ECO:0007669"/>
    <property type="project" value="InterPro"/>
</dbReference>
<organism evidence="8 9">
    <name type="scientific">Lojkania enalia</name>
    <dbReference type="NCBI Taxonomy" id="147567"/>
    <lineage>
        <taxon>Eukaryota</taxon>
        <taxon>Fungi</taxon>
        <taxon>Dikarya</taxon>
        <taxon>Ascomycota</taxon>
        <taxon>Pezizomycotina</taxon>
        <taxon>Dothideomycetes</taxon>
        <taxon>Pleosporomycetidae</taxon>
        <taxon>Pleosporales</taxon>
        <taxon>Pleosporales incertae sedis</taxon>
        <taxon>Lojkania</taxon>
    </lineage>
</organism>
<feature type="binding site" description="axial binding residue" evidence="6">
    <location>
        <position position="444"/>
    </location>
    <ligand>
        <name>heme</name>
        <dbReference type="ChEBI" id="CHEBI:30413"/>
    </ligand>
    <ligandPart>
        <name>Fe</name>
        <dbReference type="ChEBI" id="CHEBI:18248"/>
    </ligandPart>
</feature>
<feature type="non-terminal residue" evidence="8">
    <location>
        <position position="505"/>
    </location>
</feature>
<keyword evidence="7" id="KW-1133">Transmembrane helix</keyword>
<dbReference type="InterPro" id="IPR036396">
    <property type="entry name" value="Cyt_P450_sf"/>
</dbReference>
<keyword evidence="4 6" id="KW-0479">Metal-binding</keyword>
<evidence type="ECO:0000256" key="7">
    <source>
        <dbReference type="SAM" id="Phobius"/>
    </source>
</evidence>
<dbReference type="GO" id="GO:0008395">
    <property type="term" value="F:steroid hydroxylase activity"/>
    <property type="evidence" value="ECO:0007669"/>
    <property type="project" value="TreeGrafter"/>
</dbReference>
<name>A0A9P4N6I5_9PLEO</name>
<dbReference type="InterPro" id="IPR050529">
    <property type="entry name" value="CYP450_sterol_14alpha_dmase"/>
</dbReference>
<evidence type="ECO:0000256" key="5">
    <source>
        <dbReference type="ARBA" id="ARBA00023004"/>
    </source>
</evidence>
<dbReference type="PRINTS" id="PR00465">
    <property type="entry name" value="EP450IV"/>
</dbReference>
<evidence type="ECO:0000313" key="9">
    <source>
        <dbReference type="Proteomes" id="UP000800093"/>
    </source>
</evidence>
<dbReference type="EMBL" id="ML986675">
    <property type="protein sequence ID" value="KAF2260651.1"/>
    <property type="molecule type" value="Genomic_DNA"/>
</dbReference>
<dbReference type="InterPro" id="IPR002403">
    <property type="entry name" value="Cyt_P450_E_grp-IV"/>
</dbReference>
<proteinExistence type="inferred from homology"/>
<dbReference type="PANTHER" id="PTHR24304">
    <property type="entry name" value="CYTOCHROME P450 FAMILY 7"/>
    <property type="match status" value="1"/>
</dbReference>
<comment type="cofactor">
    <cofactor evidence="1 6">
        <name>heme</name>
        <dbReference type="ChEBI" id="CHEBI:30413"/>
    </cofactor>
</comment>
<keyword evidence="7" id="KW-0812">Transmembrane</keyword>